<proteinExistence type="predicted"/>
<evidence type="ECO:0000256" key="5">
    <source>
        <dbReference type="ARBA" id="ARBA00022741"/>
    </source>
</evidence>
<dbReference type="PANTHER" id="PTHR24421:SF10">
    <property type="entry name" value="NITRATE_NITRITE SENSOR PROTEIN NARQ"/>
    <property type="match status" value="1"/>
</dbReference>
<comment type="caution">
    <text evidence="11">The sequence shown here is derived from an EMBL/GenBank/DDBJ whole genome shotgun (WGS) entry which is preliminary data.</text>
</comment>
<evidence type="ECO:0000259" key="10">
    <source>
        <dbReference type="SMART" id="SM00387"/>
    </source>
</evidence>
<dbReference type="InterPro" id="IPR050482">
    <property type="entry name" value="Sensor_HK_TwoCompSys"/>
</dbReference>
<comment type="catalytic activity">
    <reaction evidence="1">
        <text>ATP + protein L-histidine = ADP + protein N-phospho-L-histidine.</text>
        <dbReference type="EC" id="2.7.13.3"/>
    </reaction>
</comment>
<dbReference type="PANTHER" id="PTHR24421">
    <property type="entry name" value="NITRATE/NITRITE SENSOR PROTEIN NARX-RELATED"/>
    <property type="match status" value="1"/>
</dbReference>
<dbReference type="AlphaFoldDB" id="A0A511ACA7"/>
<dbReference type="Gene3D" id="1.20.5.1930">
    <property type="match status" value="1"/>
</dbReference>
<dbReference type="OrthoDB" id="227596at2"/>
<accession>A0A511ACA7</accession>
<evidence type="ECO:0000256" key="4">
    <source>
        <dbReference type="ARBA" id="ARBA00022679"/>
    </source>
</evidence>
<feature type="transmembrane region" description="Helical" evidence="9">
    <location>
        <begin position="45"/>
        <end position="63"/>
    </location>
</feature>
<evidence type="ECO:0000256" key="8">
    <source>
        <dbReference type="ARBA" id="ARBA00023012"/>
    </source>
</evidence>
<feature type="domain" description="Histidine kinase/HSP90-like ATPase" evidence="10">
    <location>
        <begin position="295"/>
        <end position="389"/>
    </location>
</feature>
<keyword evidence="12" id="KW-1185">Reference proteome</keyword>
<evidence type="ECO:0000256" key="9">
    <source>
        <dbReference type="SAM" id="Phobius"/>
    </source>
</evidence>
<keyword evidence="5" id="KW-0547">Nucleotide-binding</keyword>
<dbReference type="RefSeq" id="WP_147038416.1">
    <property type="nucleotide sequence ID" value="NZ_BJUW01000003.1"/>
</dbReference>
<evidence type="ECO:0000256" key="3">
    <source>
        <dbReference type="ARBA" id="ARBA00022553"/>
    </source>
</evidence>
<dbReference type="InterPro" id="IPR011712">
    <property type="entry name" value="Sig_transdc_His_kin_sub3_dim/P"/>
</dbReference>
<name>A0A511ACA7_9MICO</name>
<evidence type="ECO:0000256" key="6">
    <source>
        <dbReference type="ARBA" id="ARBA00022777"/>
    </source>
</evidence>
<reference evidence="11 12" key="1">
    <citation type="submission" date="2019-07" db="EMBL/GenBank/DDBJ databases">
        <title>Whole genome shotgun sequence of Microbacterium aerolatum NBRC 103071.</title>
        <authorList>
            <person name="Hosoyama A."/>
            <person name="Uohara A."/>
            <person name="Ohji S."/>
            <person name="Ichikawa N."/>
        </authorList>
    </citation>
    <scope>NUCLEOTIDE SEQUENCE [LARGE SCALE GENOMIC DNA]</scope>
    <source>
        <strain evidence="11 12">NBRC 103071</strain>
    </source>
</reference>
<organism evidence="11 12">
    <name type="scientific">Microbacterium aerolatum</name>
    <dbReference type="NCBI Taxonomy" id="153731"/>
    <lineage>
        <taxon>Bacteria</taxon>
        <taxon>Bacillati</taxon>
        <taxon>Actinomycetota</taxon>
        <taxon>Actinomycetes</taxon>
        <taxon>Micrococcales</taxon>
        <taxon>Microbacteriaceae</taxon>
        <taxon>Microbacterium</taxon>
    </lineage>
</organism>
<feature type="transmembrane region" description="Helical" evidence="9">
    <location>
        <begin position="119"/>
        <end position="141"/>
    </location>
</feature>
<dbReference type="Proteomes" id="UP000321225">
    <property type="component" value="Unassembled WGS sequence"/>
</dbReference>
<dbReference type="SUPFAM" id="SSF55874">
    <property type="entry name" value="ATPase domain of HSP90 chaperone/DNA topoisomerase II/histidine kinase"/>
    <property type="match status" value="1"/>
</dbReference>
<dbReference type="GO" id="GO:0016020">
    <property type="term" value="C:membrane"/>
    <property type="evidence" value="ECO:0007669"/>
    <property type="project" value="InterPro"/>
</dbReference>
<keyword evidence="9" id="KW-1133">Transmembrane helix</keyword>
<evidence type="ECO:0000256" key="2">
    <source>
        <dbReference type="ARBA" id="ARBA00012438"/>
    </source>
</evidence>
<dbReference type="EMBL" id="BJUW01000003">
    <property type="protein sequence ID" value="GEK85795.1"/>
    <property type="molecule type" value="Genomic_DNA"/>
</dbReference>
<keyword evidence="4" id="KW-0808">Transferase</keyword>
<keyword evidence="8" id="KW-0902">Two-component regulatory system</keyword>
<sequence length="398" mass="41908">MPETRSAAGGGWRSIGRPDVLLAAALTIVLLPSSLLALVQGERPAGTPLVLTLTLLFAVLHALSFVAVRLPLAAFAVASGVMVALAVLPGADGVPAAMYPSSAAYLLCLAQVVIQRSRLLGLGALAVGVLGAVIITVRAMAGFEPQVVWGMLVGLIALVCVAWVIGMLQLLRRQHADDRDRARVQQAIAEERMRINRDLHDVVAHSMTVMIAQAEVGRAYVRDDPEASARAMSVVVDTGRDALRGMRGIVGVEADAPREPVPEIDVISADVEGVRSIETAAAFVEEGKRGELDAAARIALRHAVREALTNAIRHTAAPRRIEVRMQWSPEHVETTVIDDGGAGAGDESPGAGIGLIGMAERVRSVGGTTTALPAEPAGWIVRIELPRIHADTRMDGTT</sequence>
<evidence type="ECO:0000313" key="11">
    <source>
        <dbReference type="EMBL" id="GEK85795.1"/>
    </source>
</evidence>
<dbReference type="GO" id="GO:0000155">
    <property type="term" value="F:phosphorelay sensor kinase activity"/>
    <property type="evidence" value="ECO:0007669"/>
    <property type="project" value="InterPro"/>
</dbReference>
<keyword evidence="3" id="KW-0597">Phosphoprotein</keyword>
<dbReference type="SMART" id="SM00387">
    <property type="entry name" value="HATPase_c"/>
    <property type="match status" value="1"/>
</dbReference>
<feature type="transmembrane region" description="Helical" evidence="9">
    <location>
        <begin position="20"/>
        <end position="39"/>
    </location>
</feature>
<evidence type="ECO:0000256" key="1">
    <source>
        <dbReference type="ARBA" id="ARBA00000085"/>
    </source>
</evidence>
<dbReference type="GO" id="GO:0046983">
    <property type="term" value="F:protein dimerization activity"/>
    <property type="evidence" value="ECO:0007669"/>
    <property type="project" value="InterPro"/>
</dbReference>
<dbReference type="Pfam" id="PF07730">
    <property type="entry name" value="HisKA_3"/>
    <property type="match status" value="1"/>
</dbReference>
<gene>
    <name evidence="11" type="ORF">MAE01_09710</name>
</gene>
<keyword evidence="7" id="KW-0067">ATP-binding</keyword>
<dbReference type="CDD" id="cd16917">
    <property type="entry name" value="HATPase_UhpB-NarQ-NarX-like"/>
    <property type="match status" value="1"/>
</dbReference>
<protein>
    <recommendedName>
        <fullName evidence="2">histidine kinase</fullName>
        <ecNumber evidence="2">2.7.13.3</ecNumber>
    </recommendedName>
</protein>
<dbReference type="EC" id="2.7.13.3" evidence="2"/>
<dbReference type="InterPro" id="IPR036890">
    <property type="entry name" value="HATPase_C_sf"/>
</dbReference>
<keyword evidence="6" id="KW-0418">Kinase</keyword>
<feature type="transmembrane region" description="Helical" evidence="9">
    <location>
        <begin position="70"/>
        <end position="91"/>
    </location>
</feature>
<keyword evidence="9" id="KW-0812">Transmembrane</keyword>
<dbReference type="GO" id="GO:0005524">
    <property type="term" value="F:ATP binding"/>
    <property type="evidence" value="ECO:0007669"/>
    <property type="project" value="UniProtKB-KW"/>
</dbReference>
<dbReference type="Pfam" id="PF02518">
    <property type="entry name" value="HATPase_c"/>
    <property type="match status" value="1"/>
</dbReference>
<dbReference type="Gene3D" id="3.30.565.10">
    <property type="entry name" value="Histidine kinase-like ATPase, C-terminal domain"/>
    <property type="match status" value="1"/>
</dbReference>
<dbReference type="InterPro" id="IPR003594">
    <property type="entry name" value="HATPase_dom"/>
</dbReference>
<keyword evidence="9" id="KW-0472">Membrane</keyword>
<evidence type="ECO:0000313" key="12">
    <source>
        <dbReference type="Proteomes" id="UP000321225"/>
    </source>
</evidence>
<evidence type="ECO:0000256" key="7">
    <source>
        <dbReference type="ARBA" id="ARBA00022840"/>
    </source>
</evidence>
<feature type="transmembrane region" description="Helical" evidence="9">
    <location>
        <begin position="147"/>
        <end position="171"/>
    </location>
</feature>